<dbReference type="InterPro" id="IPR013013">
    <property type="entry name" value="PTS_EIIC_1"/>
</dbReference>
<dbReference type="Pfam" id="PF02378">
    <property type="entry name" value="PTS_EIIC"/>
    <property type="match status" value="1"/>
</dbReference>
<organism evidence="11 12">
    <name type="scientific">Candidatus Egerieimonas intestinavium</name>
    <dbReference type="NCBI Taxonomy" id="2840777"/>
    <lineage>
        <taxon>Bacteria</taxon>
        <taxon>Bacillati</taxon>
        <taxon>Bacillota</taxon>
        <taxon>Clostridia</taxon>
        <taxon>Lachnospirales</taxon>
        <taxon>Lachnospiraceae</taxon>
        <taxon>Lachnospiraceae incertae sedis</taxon>
        <taxon>Candidatus Egerieimonas</taxon>
    </lineage>
</organism>
<evidence type="ECO:0000313" key="11">
    <source>
        <dbReference type="EMBL" id="HIR93975.1"/>
    </source>
</evidence>
<evidence type="ECO:0000259" key="10">
    <source>
        <dbReference type="PROSITE" id="PS51103"/>
    </source>
</evidence>
<dbReference type="EMBL" id="DVHU01000100">
    <property type="protein sequence ID" value="HIR93975.1"/>
    <property type="molecule type" value="Genomic_DNA"/>
</dbReference>
<feature type="transmembrane region" description="Helical" evidence="9">
    <location>
        <begin position="93"/>
        <end position="111"/>
    </location>
</feature>
<evidence type="ECO:0000256" key="4">
    <source>
        <dbReference type="ARBA" id="ARBA00022597"/>
    </source>
</evidence>
<accession>A0A9D1EL80</accession>
<dbReference type="InterPro" id="IPR050558">
    <property type="entry name" value="PTS_Sugar-Specific_Components"/>
</dbReference>
<keyword evidence="5" id="KW-0598">Phosphotransferase system</keyword>
<evidence type="ECO:0000256" key="3">
    <source>
        <dbReference type="ARBA" id="ARBA00022475"/>
    </source>
</evidence>
<evidence type="ECO:0000256" key="6">
    <source>
        <dbReference type="ARBA" id="ARBA00022692"/>
    </source>
</evidence>
<dbReference type="PANTHER" id="PTHR30175:SF1">
    <property type="entry name" value="PTS SYSTEM ARBUTIN-, CELLOBIOSE-, AND SALICIN-SPECIFIC EIIBC COMPONENT-RELATED"/>
    <property type="match status" value="1"/>
</dbReference>
<feature type="transmembrane region" description="Helical" evidence="9">
    <location>
        <begin position="165"/>
        <end position="198"/>
    </location>
</feature>
<evidence type="ECO:0000256" key="7">
    <source>
        <dbReference type="ARBA" id="ARBA00022989"/>
    </source>
</evidence>
<feature type="transmembrane region" description="Helical" evidence="9">
    <location>
        <begin position="210"/>
        <end position="227"/>
    </location>
</feature>
<keyword evidence="3" id="KW-1003">Cell membrane</keyword>
<dbReference type="PROSITE" id="PS51103">
    <property type="entry name" value="PTS_EIIC_TYPE_1"/>
    <property type="match status" value="1"/>
</dbReference>
<dbReference type="GO" id="GO:0015771">
    <property type="term" value="P:trehalose transport"/>
    <property type="evidence" value="ECO:0007669"/>
    <property type="project" value="TreeGrafter"/>
</dbReference>
<reference evidence="11" key="2">
    <citation type="journal article" date="2021" name="PeerJ">
        <title>Extensive microbial diversity within the chicken gut microbiome revealed by metagenomics and culture.</title>
        <authorList>
            <person name="Gilroy R."/>
            <person name="Ravi A."/>
            <person name="Getino M."/>
            <person name="Pursley I."/>
            <person name="Horton D.L."/>
            <person name="Alikhan N.F."/>
            <person name="Baker D."/>
            <person name="Gharbi K."/>
            <person name="Hall N."/>
            <person name="Watson M."/>
            <person name="Adriaenssens E.M."/>
            <person name="Foster-Nyarko E."/>
            <person name="Jarju S."/>
            <person name="Secka A."/>
            <person name="Antonio M."/>
            <person name="Oren A."/>
            <person name="Chaudhuri R.R."/>
            <person name="La Ragione R."/>
            <person name="Hildebrand F."/>
            <person name="Pallen M.J."/>
        </authorList>
    </citation>
    <scope>NUCLEOTIDE SEQUENCE</scope>
    <source>
        <strain evidence="11">ChiSxjej1B13-7041</strain>
    </source>
</reference>
<sequence length="340" mass="36255">MSVSYQRRIFPIDTENFTPSSETSDTYYILSFISNAGFYFLPLLLAHSTAKHFGGDAYLALFLTAILFHPDFTSLVEAGESKAFLTLEIPLRSYGSAVVPAILIGCCVAFFERFLRKWIPEVISFFAVPFLTALVMGPAILLVLGPAGSFLGDLLSGGLSFLHEVAGWPAVALLAGCCPLLIAGGFPLCFIPLSLSMLASTGYDPFTRPAFLSANIAIAASALAVFVKSRQKATKTLALQASLTGFMGVTEPSVYGVLIPLKRPFLAASIAAAISGAFAGFTQVKSVAYASPSLVTLPIFINDTFVYALITTALAAVLSFVLTWVMGFEDTPLHGLNKEK</sequence>
<evidence type="ECO:0000256" key="5">
    <source>
        <dbReference type="ARBA" id="ARBA00022683"/>
    </source>
</evidence>
<gene>
    <name evidence="11" type="ORF">IAB98_11220</name>
</gene>
<evidence type="ECO:0000256" key="8">
    <source>
        <dbReference type="ARBA" id="ARBA00023136"/>
    </source>
</evidence>
<evidence type="ECO:0000256" key="1">
    <source>
        <dbReference type="ARBA" id="ARBA00004651"/>
    </source>
</evidence>
<evidence type="ECO:0000256" key="9">
    <source>
        <dbReference type="SAM" id="Phobius"/>
    </source>
</evidence>
<keyword evidence="7 9" id="KW-1133">Transmembrane helix</keyword>
<feature type="transmembrane region" description="Helical" evidence="9">
    <location>
        <begin position="304"/>
        <end position="328"/>
    </location>
</feature>
<keyword evidence="4" id="KW-0762">Sugar transport</keyword>
<dbReference type="GO" id="GO:0009401">
    <property type="term" value="P:phosphoenolpyruvate-dependent sugar phosphotransferase system"/>
    <property type="evidence" value="ECO:0007669"/>
    <property type="project" value="UniProtKB-KW"/>
</dbReference>
<dbReference type="GO" id="GO:0008982">
    <property type="term" value="F:protein-N(PI)-phosphohistidine-sugar phosphotransferase activity"/>
    <property type="evidence" value="ECO:0007669"/>
    <property type="project" value="InterPro"/>
</dbReference>
<dbReference type="PANTHER" id="PTHR30175">
    <property type="entry name" value="PHOSPHOTRANSFERASE SYSTEM TRANSPORT PROTEIN"/>
    <property type="match status" value="1"/>
</dbReference>
<feature type="transmembrane region" description="Helical" evidence="9">
    <location>
        <begin position="27"/>
        <end position="45"/>
    </location>
</feature>
<dbReference type="AlphaFoldDB" id="A0A9D1EL80"/>
<evidence type="ECO:0000313" key="12">
    <source>
        <dbReference type="Proteomes" id="UP000886841"/>
    </source>
</evidence>
<dbReference type="InterPro" id="IPR003352">
    <property type="entry name" value="PTS_EIIC"/>
</dbReference>
<feature type="transmembrane region" description="Helical" evidence="9">
    <location>
        <begin position="239"/>
        <end position="258"/>
    </location>
</feature>
<keyword evidence="6 9" id="KW-0812">Transmembrane</keyword>
<comment type="subcellular location">
    <subcellularLocation>
        <location evidence="1">Cell membrane</location>
        <topology evidence="1">Multi-pass membrane protein</topology>
    </subcellularLocation>
</comment>
<keyword evidence="2" id="KW-0813">Transport</keyword>
<dbReference type="Proteomes" id="UP000886841">
    <property type="component" value="Unassembled WGS sequence"/>
</dbReference>
<feature type="transmembrane region" description="Helical" evidence="9">
    <location>
        <begin position="123"/>
        <end position="145"/>
    </location>
</feature>
<name>A0A9D1EL80_9FIRM</name>
<comment type="caution">
    <text evidence="11">The sequence shown here is derived from an EMBL/GenBank/DDBJ whole genome shotgun (WGS) entry which is preliminary data.</text>
</comment>
<reference evidence="11" key="1">
    <citation type="submission" date="2020-10" db="EMBL/GenBank/DDBJ databases">
        <authorList>
            <person name="Gilroy R."/>
        </authorList>
    </citation>
    <scope>NUCLEOTIDE SEQUENCE</scope>
    <source>
        <strain evidence="11">ChiSxjej1B13-7041</strain>
    </source>
</reference>
<feature type="domain" description="PTS EIIC type-1" evidence="10">
    <location>
        <begin position="1"/>
        <end position="340"/>
    </location>
</feature>
<dbReference type="GO" id="GO:0090589">
    <property type="term" value="F:protein-phosphocysteine-trehalose phosphotransferase system transporter activity"/>
    <property type="evidence" value="ECO:0007669"/>
    <property type="project" value="TreeGrafter"/>
</dbReference>
<dbReference type="GO" id="GO:0005886">
    <property type="term" value="C:plasma membrane"/>
    <property type="evidence" value="ECO:0007669"/>
    <property type="project" value="UniProtKB-SubCell"/>
</dbReference>
<protein>
    <submittedName>
        <fullName evidence="11">PTS transporter subunit EIIC</fullName>
    </submittedName>
</protein>
<proteinExistence type="predicted"/>
<evidence type="ECO:0000256" key="2">
    <source>
        <dbReference type="ARBA" id="ARBA00022448"/>
    </source>
</evidence>
<keyword evidence="8 9" id="KW-0472">Membrane</keyword>
<feature type="transmembrane region" description="Helical" evidence="9">
    <location>
        <begin position="265"/>
        <end position="284"/>
    </location>
</feature>